<reference evidence="3" key="2">
    <citation type="submission" date="2023-05" db="EMBL/GenBank/DDBJ databases">
        <authorList>
            <consortium name="Lawrence Berkeley National Laboratory"/>
            <person name="Steindorff A."/>
            <person name="Hensen N."/>
            <person name="Bonometti L."/>
            <person name="Westerberg I."/>
            <person name="Brannstrom I.O."/>
            <person name="Guillou S."/>
            <person name="Cros-Aarteil S."/>
            <person name="Calhoun S."/>
            <person name="Haridas S."/>
            <person name="Kuo A."/>
            <person name="Mondo S."/>
            <person name="Pangilinan J."/>
            <person name="Riley R."/>
            <person name="Labutti K."/>
            <person name="Andreopoulos B."/>
            <person name="Lipzen A."/>
            <person name="Chen C."/>
            <person name="Yanf M."/>
            <person name="Daum C."/>
            <person name="Ng V."/>
            <person name="Clum A."/>
            <person name="Ohm R."/>
            <person name="Martin F."/>
            <person name="Silar P."/>
            <person name="Natvig D."/>
            <person name="Lalanne C."/>
            <person name="Gautier V."/>
            <person name="Ament-Velasquez S.L."/>
            <person name="Kruys A."/>
            <person name="Hutchinson M.I."/>
            <person name="Powell A.J."/>
            <person name="Barry K."/>
            <person name="Miller A.N."/>
            <person name="Grigoriev I.V."/>
            <person name="Debuchy R."/>
            <person name="Gladieux P."/>
            <person name="Thoren M.H."/>
            <person name="Johannesson H."/>
        </authorList>
    </citation>
    <scope>NUCLEOTIDE SEQUENCE</scope>
    <source>
        <strain evidence="3">CBS 315.58</strain>
    </source>
</reference>
<sequence>MLLLLPLLLFLSLATAQTTTTTTAPISSITKIVSLFYLNDRAFEDLPLPYTLHTSLHRISGRLIATDTHLNLTTYIVTKTQSLPRRPPFGTNPPPWARTLSSLTSPLPTERPPWWRPNFNERNGTGQPTTITQGPATFMFTGSRGWQQGQSIVNRCSLNGTVEAACNLTHVGSAWYTRDGGWNGTYSTYSYNWTSGDRFGFVPVTITQGAEML</sequence>
<reference evidence="3" key="1">
    <citation type="journal article" date="2023" name="Mol. Phylogenet. Evol.">
        <title>Genome-scale phylogeny and comparative genomics of the fungal order Sordariales.</title>
        <authorList>
            <person name="Hensen N."/>
            <person name="Bonometti L."/>
            <person name="Westerberg I."/>
            <person name="Brannstrom I.O."/>
            <person name="Guillou S."/>
            <person name="Cros-Aarteil S."/>
            <person name="Calhoun S."/>
            <person name="Haridas S."/>
            <person name="Kuo A."/>
            <person name="Mondo S."/>
            <person name="Pangilinan J."/>
            <person name="Riley R."/>
            <person name="LaButti K."/>
            <person name="Andreopoulos B."/>
            <person name="Lipzen A."/>
            <person name="Chen C."/>
            <person name="Yan M."/>
            <person name="Daum C."/>
            <person name="Ng V."/>
            <person name="Clum A."/>
            <person name="Steindorff A."/>
            <person name="Ohm R.A."/>
            <person name="Martin F."/>
            <person name="Silar P."/>
            <person name="Natvig D.O."/>
            <person name="Lalanne C."/>
            <person name="Gautier V."/>
            <person name="Ament-Velasquez S.L."/>
            <person name="Kruys A."/>
            <person name="Hutchinson M.I."/>
            <person name="Powell A.J."/>
            <person name="Barry K."/>
            <person name="Miller A.N."/>
            <person name="Grigoriev I.V."/>
            <person name="Debuchy R."/>
            <person name="Gladieux P."/>
            <person name="Hiltunen Thoren M."/>
            <person name="Johannesson H."/>
        </authorList>
    </citation>
    <scope>NUCLEOTIDE SEQUENCE</scope>
    <source>
        <strain evidence="3">CBS 315.58</strain>
    </source>
</reference>
<feature type="signal peptide" evidence="2">
    <location>
        <begin position="1"/>
        <end position="16"/>
    </location>
</feature>
<name>A0AAN6XGU8_9PEZI</name>
<organism evidence="3 4">
    <name type="scientific">Triangularia verruculosa</name>
    <dbReference type="NCBI Taxonomy" id="2587418"/>
    <lineage>
        <taxon>Eukaryota</taxon>
        <taxon>Fungi</taxon>
        <taxon>Dikarya</taxon>
        <taxon>Ascomycota</taxon>
        <taxon>Pezizomycotina</taxon>
        <taxon>Sordariomycetes</taxon>
        <taxon>Sordariomycetidae</taxon>
        <taxon>Sordariales</taxon>
        <taxon>Podosporaceae</taxon>
        <taxon>Triangularia</taxon>
    </lineage>
</organism>
<keyword evidence="4" id="KW-1185">Reference proteome</keyword>
<protein>
    <submittedName>
        <fullName evidence="3">Uncharacterized protein</fullName>
    </submittedName>
</protein>
<keyword evidence="2" id="KW-0732">Signal</keyword>
<evidence type="ECO:0000256" key="2">
    <source>
        <dbReference type="SAM" id="SignalP"/>
    </source>
</evidence>
<proteinExistence type="predicted"/>
<feature type="region of interest" description="Disordered" evidence="1">
    <location>
        <begin position="83"/>
        <end position="131"/>
    </location>
</feature>
<feature type="chain" id="PRO_5043003804" evidence="2">
    <location>
        <begin position="17"/>
        <end position="213"/>
    </location>
</feature>
<feature type="non-terminal residue" evidence="3">
    <location>
        <position position="213"/>
    </location>
</feature>
<dbReference type="Proteomes" id="UP001303160">
    <property type="component" value="Unassembled WGS sequence"/>
</dbReference>
<evidence type="ECO:0000313" key="3">
    <source>
        <dbReference type="EMBL" id="KAK4200478.1"/>
    </source>
</evidence>
<dbReference type="EMBL" id="MU863919">
    <property type="protein sequence ID" value="KAK4200478.1"/>
    <property type="molecule type" value="Genomic_DNA"/>
</dbReference>
<accession>A0AAN6XGU8</accession>
<feature type="compositionally biased region" description="Pro residues" evidence="1">
    <location>
        <begin position="85"/>
        <end position="96"/>
    </location>
</feature>
<dbReference type="AlphaFoldDB" id="A0AAN6XGU8"/>
<evidence type="ECO:0000256" key="1">
    <source>
        <dbReference type="SAM" id="MobiDB-lite"/>
    </source>
</evidence>
<gene>
    <name evidence="3" type="ORF">QBC40DRAFT_145926</name>
</gene>
<evidence type="ECO:0000313" key="4">
    <source>
        <dbReference type="Proteomes" id="UP001303160"/>
    </source>
</evidence>
<comment type="caution">
    <text evidence="3">The sequence shown here is derived from an EMBL/GenBank/DDBJ whole genome shotgun (WGS) entry which is preliminary data.</text>
</comment>